<evidence type="ECO:0000313" key="3">
    <source>
        <dbReference type="Proteomes" id="UP000677054"/>
    </source>
</evidence>
<evidence type="ECO:0000256" key="1">
    <source>
        <dbReference type="PROSITE-ProRule" id="PRU00235"/>
    </source>
</evidence>
<dbReference type="Pfam" id="PF00415">
    <property type="entry name" value="RCC1"/>
    <property type="match status" value="3"/>
</dbReference>
<dbReference type="EMBL" id="LR906835">
    <property type="protein sequence ID" value="CAD7253983.1"/>
    <property type="molecule type" value="Genomic_DNA"/>
</dbReference>
<name>A0A7R9AGR0_9CRUS</name>
<feature type="repeat" description="RCC1" evidence="1">
    <location>
        <begin position="54"/>
        <end position="116"/>
    </location>
</feature>
<dbReference type="Pfam" id="PF13540">
    <property type="entry name" value="RCC1_2"/>
    <property type="match status" value="1"/>
</dbReference>
<feature type="repeat" description="RCC1" evidence="1">
    <location>
        <begin position="258"/>
        <end position="312"/>
    </location>
</feature>
<dbReference type="AlphaFoldDB" id="A0A7R9AGR0"/>
<keyword evidence="3" id="KW-1185">Reference proteome</keyword>
<dbReference type="OrthoDB" id="70707at2759"/>
<dbReference type="GO" id="GO:0070131">
    <property type="term" value="P:positive regulation of mitochondrial translation"/>
    <property type="evidence" value="ECO:0007669"/>
    <property type="project" value="TreeGrafter"/>
</dbReference>
<feature type="non-terminal residue" evidence="2">
    <location>
        <position position="1"/>
    </location>
</feature>
<dbReference type="InterPro" id="IPR009091">
    <property type="entry name" value="RCC1/BLIP-II"/>
</dbReference>
<organism evidence="2">
    <name type="scientific">Darwinula stevensoni</name>
    <dbReference type="NCBI Taxonomy" id="69355"/>
    <lineage>
        <taxon>Eukaryota</taxon>
        <taxon>Metazoa</taxon>
        <taxon>Ecdysozoa</taxon>
        <taxon>Arthropoda</taxon>
        <taxon>Crustacea</taxon>
        <taxon>Oligostraca</taxon>
        <taxon>Ostracoda</taxon>
        <taxon>Podocopa</taxon>
        <taxon>Podocopida</taxon>
        <taxon>Darwinulocopina</taxon>
        <taxon>Darwinuloidea</taxon>
        <taxon>Darwinulidae</taxon>
        <taxon>Darwinula</taxon>
    </lineage>
</organism>
<proteinExistence type="predicted"/>
<dbReference type="InterPro" id="IPR000408">
    <property type="entry name" value="Reg_chr_condens"/>
</dbReference>
<dbReference type="Gene3D" id="2.130.10.30">
    <property type="entry name" value="Regulator of chromosome condensation 1/beta-lactamase-inhibitor protein II"/>
    <property type="match status" value="2"/>
</dbReference>
<dbReference type="EMBL" id="CAJPEV010007318">
    <property type="protein sequence ID" value="CAG0904697.1"/>
    <property type="molecule type" value="Genomic_DNA"/>
</dbReference>
<dbReference type="Proteomes" id="UP000677054">
    <property type="component" value="Unassembled WGS sequence"/>
</dbReference>
<evidence type="ECO:0000313" key="2">
    <source>
        <dbReference type="EMBL" id="CAD7253983.1"/>
    </source>
</evidence>
<dbReference type="PANTHER" id="PTHR46337">
    <property type="entry name" value="RCC1-LIKE G EXCHANGING FACTOR-LIKE PROTEIN"/>
    <property type="match status" value="1"/>
</dbReference>
<dbReference type="PROSITE" id="PS50012">
    <property type="entry name" value="RCC1_3"/>
    <property type="match status" value="2"/>
</dbReference>
<dbReference type="GO" id="GO:0019843">
    <property type="term" value="F:rRNA binding"/>
    <property type="evidence" value="ECO:0007669"/>
    <property type="project" value="TreeGrafter"/>
</dbReference>
<protein>
    <submittedName>
        <fullName evidence="2">Uncharacterized protein</fullName>
    </submittedName>
</protein>
<dbReference type="GO" id="GO:0005085">
    <property type="term" value="F:guanyl-nucleotide exchange factor activity"/>
    <property type="evidence" value="ECO:0007669"/>
    <property type="project" value="TreeGrafter"/>
</dbReference>
<sequence length="312" mass="34271">MTRTASNWVTSFHRLERLPLVYQNIRGYASGPKRRYPLDPDHADYLPEKRIPGTRVYTWGVSMHGALGSESLVRPATRKQKPRYYAHKPCRLSFAEQFKVVDIACGYGFSLFKVDDKKCPAKVFGCGLNTDAQIGRAHTLILTEDGIVWSLGNNGYGQCCRPIIKDEDYLKSSTIHLIHGPWDSDDPITNVTCGQDTSFFLSKKGQVFSCGWGGDGQTGLGHCNSVSHPSLIKGDIEGECISKISSTFDTVLALSEKQEVFGWGNSEYCQLEPGGIKEMSCSVPVQLKFQPEIGKIVDIAAGGSLVAVLNGK</sequence>
<dbReference type="GO" id="GO:0005743">
    <property type="term" value="C:mitochondrial inner membrane"/>
    <property type="evidence" value="ECO:0007669"/>
    <property type="project" value="TreeGrafter"/>
</dbReference>
<gene>
    <name evidence="2" type="ORF">DSTB1V02_LOCUS13729</name>
</gene>
<reference evidence="2" key="1">
    <citation type="submission" date="2020-11" db="EMBL/GenBank/DDBJ databases">
        <authorList>
            <person name="Tran Van P."/>
        </authorList>
    </citation>
    <scope>NUCLEOTIDE SEQUENCE</scope>
</reference>
<accession>A0A7R9AGR0</accession>
<dbReference type="PANTHER" id="PTHR46337:SF1">
    <property type="entry name" value="RCC1-LIKE G EXCHANGING FACTOR-LIKE PROTEIN"/>
    <property type="match status" value="1"/>
</dbReference>
<dbReference type="InterPro" id="IPR053035">
    <property type="entry name" value="Mitochondrial_GEF_domain"/>
</dbReference>
<dbReference type="SUPFAM" id="SSF50985">
    <property type="entry name" value="RCC1/BLIP-II"/>
    <property type="match status" value="1"/>
</dbReference>